<dbReference type="OrthoDB" id="2528637at2759"/>
<feature type="compositionally biased region" description="Pro residues" evidence="1">
    <location>
        <begin position="153"/>
        <end position="166"/>
    </location>
</feature>
<evidence type="ECO:0000256" key="1">
    <source>
        <dbReference type="SAM" id="MobiDB-lite"/>
    </source>
</evidence>
<feature type="compositionally biased region" description="Polar residues" evidence="1">
    <location>
        <begin position="257"/>
        <end position="271"/>
    </location>
</feature>
<reference evidence="2" key="1">
    <citation type="journal article" date="2014" name="Genome Announc.">
        <title>Draft genome sequence of Rhodosporidium toruloides CECT1137, an oleaginous yeast of biotechnological interest.</title>
        <authorList>
            <person name="Morin N."/>
            <person name="Calcas X."/>
            <person name="Devillers H."/>
            <person name="Durrens P."/>
            <person name="Sherman D.J."/>
            <person name="Nicaud J.-M."/>
            <person name="Neuveglise C."/>
        </authorList>
    </citation>
    <scope>NUCLEOTIDE SEQUENCE</scope>
    <source>
        <strain evidence="2">CECT1137</strain>
    </source>
</reference>
<organism evidence="2">
    <name type="scientific">Rhodotorula toruloides</name>
    <name type="common">Yeast</name>
    <name type="synonym">Rhodosporidium toruloides</name>
    <dbReference type="NCBI Taxonomy" id="5286"/>
    <lineage>
        <taxon>Eukaryota</taxon>
        <taxon>Fungi</taxon>
        <taxon>Dikarya</taxon>
        <taxon>Basidiomycota</taxon>
        <taxon>Pucciniomycotina</taxon>
        <taxon>Microbotryomycetes</taxon>
        <taxon>Sporidiobolales</taxon>
        <taxon>Sporidiobolaceae</taxon>
        <taxon>Rhodotorula</taxon>
    </lineage>
</organism>
<feature type="compositionally biased region" description="Basic and acidic residues" evidence="1">
    <location>
        <begin position="190"/>
        <end position="204"/>
    </location>
</feature>
<dbReference type="EMBL" id="LK052936">
    <property type="protein sequence ID" value="CDR35705.1"/>
    <property type="molecule type" value="Genomic_DNA"/>
</dbReference>
<feature type="region of interest" description="Disordered" evidence="1">
    <location>
        <begin position="257"/>
        <end position="367"/>
    </location>
</feature>
<gene>
    <name evidence="2" type="ORF">RHTO0S_01e05292g</name>
</gene>
<proteinExistence type="predicted"/>
<feature type="compositionally biased region" description="Low complexity" evidence="1">
    <location>
        <begin position="138"/>
        <end position="152"/>
    </location>
</feature>
<dbReference type="AlphaFoldDB" id="A0A061ADU2"/>
<feature type="region of interest" description="Disordered" evidence="1">
    <location>
        <begin position="1"/>
        <end position="215"/>
    </location>
</feature>
<sequence length="367" mass="39864">MSFFEPHAQSHGSHSHKAKFRPGKAPAPAHARTEMKRTASLVSLPSPPAEGAAYDEDGMDVDGGIEDAPRRSPLVQARGFDQDDEEVDQLDSDLEEDDDASKPPPSKRICLLGSPANFLGGPAAGPASRKQLLNPFLPGAASSSSFASHAGAPPSPSASPVRPPHASPSRRRHRPDPDRIKLATTPPPKTRAELEKQAQEEKKQQMGWFDEDNPFVERDGEMARRLKDRQPLKRPETITYVKRGQRVQTTIPFSALLTSTSPSEDPFTFTTPKLLFPPRDPPSPTPEDSTHPSTPPKQSKFLEALRNAGKPDEAKEGRKEALPPTPATLKRRAPGGTAAADEASRYGPYKRMRGLEMAGVGAKRGLR</sequence>
<protein>
    <submittedName>
        <fullName evidence="2">RHTO0S01e05292g1_1</fullName>
    </submittedName>
</protein>
<name>A0A061ADU2_RHOTO</name>
<feature type="compositionally biased region" description="Acidic residues" evidence="1">
    <location>
        <begin position="53"/>
        <end position="65"/>
    </location>
</feature>
<feature type="compositionally biased region" description="Basic and acidic residues" evidence="1">
    <location>
        <begin position="309"/>
        <end position="321"/>
    </location>
</feature>
<feature type="compositionally biased region" description="Basic residues" evidence="1">
    <location>
        <begin position="13"/>
        <end position="22"/>
    </location>
</feature>
<feature type="compositionally biased region" description="Acidic residues" evidence="1">
    <location>
        <begin position="82"/>
        <end position="99"/>
    </location>
</feature>
<evidence type="ECO:0000313" key="2">
    <source>
        <dbReference type="EMBL" id="CDR35705.1"/>
    </source>
</evidence>
<accession>A0A061ADU2</accession>